<dbReference type="GO" id="GO:0005829">
    <property type="term" value="C:cytosol"/>
    <property type="evidence" value="ECO:0007669"/>
    <property type="project" value="TreeGrafter"/>
</dbReference>
<name>A0A0K6FQX7_9AGAM</name>
<evidence type="ECO:0000256" key="2">
    <source>
        <dbReference type="ARBA" id="ARBA00022801"/>
    </source>
</evidence>
<evidence type="ECO:0000259" key="4">
    <source>
        <dbReference type="Pfam" id="PF01156"/>
    </source>
</evidence>
<dbReference type="InterPro" id="IPR023186">
    <property type="entry name" value="IUNH"/>
</dbReference>
<dbReference type="Gene3D" id="3.90.245.10">
    <property type="entry name" value="Ribonucleoside hydrolase-like"/>
    <property type="match status" value="1"/>
</dbReference>
<protein>
    <recommendedName>
        <fullName evidence="4">Inosine/uridine-preferring nucleoside hydrolase domain-containing protein</fullName>
    </recommendedName>
</protein>
<dbReference type="GO" id="GO:0006152">
    <property type="term" value="P:purine nucleoside catabolic process"/>
    <property type="evidence" value="ECO:0007669"/>
    <property type="project" value="TreeGrafter"/>
</dbReference>
<dbReference type="EMBL" id="CYGV01000446">
    <property type="protein sequence ID" value="CUA68492.1"/>
    <property type="molecule type" value="Genomic_DNA"/>
</dbReference>
<keyword evidence="3" id="KW-0326">Glycosidase</keyword>
<comment type="similarity">
    <text evidence="1">Belongs to the IUNH family.</text>
</comment>
<dbReference type="InterPro" id="IPR001910">
    <property type="entry name" value="Inosine/uridine_hydrolase_dom"/>
</dbReference>
<proteinExistence type="inferred from homology"/>
<sequence length="415" mass="45143">MSNIRDATPKIIFDTDASADLFPSKTCALSYFQPGVDDVLALLLLLASDEAELALITVTFGNTELEYAYTNVLKVYQLISDHLQRCPEDRLKFPNLKSKPKLCRGASGPLSGVPHLAKYFHGMDGLSDISTTHPEFNVQEPHALAEVVQEYNVPAEDAIIELLLESPADSVTLVAVGPLTNIARVWLKNPQALQRARRIVVMGGTLDAPGNTSATAEFNFFADPKAASIIMDAAKSESINLLLAPLDLTTQHGVSYTHLIHPKLLSGPLVNGTELAQIMSPLPAFTSAILHRVRRVTRELGLPDVFDMHDPLAIWAGLVHASLPRDSSLVEGWAAERRDFVIECEGQYTKGMCVVDRRGGTDKTGGVRTVDGVQGVDKAKSKPTVGVKVLTLTPGLAVIEKLIVEKLFWDLRQPN</sequence>
<dbReference type="AlphaFoldDB" id="A0A0K6FQX7"/>
<dbReference type="Proteomes" id="UP000044841">
    <property type="component" value="Unassembled WGS sequence"/>
</dbReference>
<dbReference type="PANTHER" id="PTHR12304">
    <property type="entry name" value="INOSINE-URIDINE PREFERRING NUCLEOSIDE HYDROLASE"/>
    <property type="match status" value="1"/>
</dbReference>
<evidence type="ECO:0000313" key="6">
    <source>
        <dbReference type="Proteomes" id="UP000044841"/>
    </source>
</evidence>
<dbReference type="GO" id="GO:0008477">
    <property type="term" value="F:purine nucleosidase activity"/>
    <property type="evidence" value="ECO:0007669"/>
    <property type="project" value="TreeGrafter"/>
</dbReference>
<dbReference type="InterPro" id="IPR036452">
    <property type="entry name" value="Ribo_hydro-like"/>
</dbReference>
<dbReference type="SUPFAM" id="SSF53590">
    <property type="entry name" value="Nucleoside hydrolase"/>
    <property type="match status" value="1"/>
</dbReference>
<evidence type="ECO:0000313" key="5">
    <source>
        <dbReference type="EMBL" id="CUA68492.1"/>
    </source>
</evidence>
<reference evidence="5 6" key="1">
    <citation type="submission" date="2015-07" db="EMBL/GenBank/DDBJ databases">
        <authorList>
            <person name="Noorani M."/>
        </authorList>
    </citation>
    <scope>NUCLEOTIDE SEQUENCE [LARGE SCALE GENOMIC DNA]</scope>
    <source>
        <strain evidence="5">BBA 69670</strain>
    </source>
</reference>
<evidence type="ECO:0000256" key="3">
    <source>
        <dbReference type="ARBA" id="ARBA00023295"/>
    </source>
</evidence>
<feature type="domain" description="Inosine/uridine-preferring nucleoside hydrolase" evidence="4">
    <location>
        <begin position="34"/>
        <end position="374"/>
    </location>
</feature>
<gene>
    <name evidence="5" type="ORF">RSOLAG22IIIB_03529</name>
</gene>
<organism evidence="5 6">
    <name type="scientific">Rhizoctonia solani</name>
    <dbReference type="NCBI Taxonomy" id="456999"/>
    <lineage>
        <taxon>Eukaryota</taxon>
        <taxon>Fungi</taxon>
        <taxon>Dikarya</taxon>
        <taxon>Basidiomycota</taxon>
        <taxon>Agaricomycotina</taxon>
        <taxon>Agaricomycetes</taxon>
        <taxon>Cantharellales</taxon>
        <taxon>Ceratobasidiaceae</taxon>
        <taxon>Rhizoctonia</taxon>
    </lineage>
</organism>
<evidence type="ECO:0000256" key="1">
    <source>
        <dbReference type="ARBA" id="ARBA00009176"/>
    </source>
</evidence>
<keyword evidence="6" id="KW-1185">Reference proteome</keyword>
<keyword evidence="2" id="KW-0378">Hydrolase</keyword>
<dbReference type="Pfam" id="PF01156">
    <property type="entry name" value="IU_nuc_hydro"/>
    <property type="match status" value="1"/>
</dbReference>
<dbReference type="PANTHER" id="PTHR12304:SF56">
    <property type="entry name" value="HYDROLASE, PUTATIVE (AFU_ORTHOLOGUE AFUA_1G11790)-RELATED"/>
    <property type="match status" value="1"/>
</dbReference>
<accession>A0A0K6FQX7</accession>